<dbReference type="InterPro" id="IPR023867">
    <property type="entry name" value="Sulphatase_maturase_rSAM"/>
</dbReference>
<dbReference type="SFLD" id="SFLDG01386">
    <property type="entry name" value="main_SPASM_domain-containing"/>
    <property type="match status" value="1"/>
</dbReference>
<reference evidence="9 10" key="1">
    <citation type="submission" date="2014-08" db="EMBL/GenBank/DDBJ databases">
        <title>Porphyromonas canoris strain:OH2762 Genome sequencing.</title>
        <authorList>
            <person name="Wallis C."/>
            <person name="Deusch O."/>
            <person name="O'Flynn C."/>
            <person name="Davis I."/>
            <person name="Jospin G."/>
            <person name="Darling A.E."/>
            <person name="Coil D.A."/>
            <person name="Alexiev A."/>
            <person name="Horsfall A."/>
            <person name="Kirkwood N."/>
            <person name="Harris S."/>
            <person name="Eisen J.A."/>
        </authorList>
    </citation>
    <scope>NUCLEOTIDE SEQUENCE [LARGE SCALE GENOMIC DNA]</scope>
    <source>
        <strain evidence="10">COT-108 OH2762</strain>
    </source>
</reference>
<proteinExistence type="inferred from homology"/>
<comment type="similarity">
    <text evidence="7">Belongs to the radical SAM superfamily. Anaerobic sulfatase-maturating enzyme family.</text>
</comment>
<evidence type="ECO:0000313" key="9">
    <source>
        <dbReference type="EMBL" id="KGN92233.1"/>
    </source>
</evidence>
<comment type="caution">
    <text evidence="9">The sequence shown here is derived from an EMBL/GenBank/DDBJ whole genome shotgun (WGS) entry which is preliminary data.</text>
</comment>
<evidence type="ECO:0000256" key="1">
    <source>
        <dbReference type="ARBA" id="ARBA00001966"/>
    </source>
</evidence>
<dbReference type="NCBIfam" id="TIGR03942">
    <property type="entry name" value="sulfatase_rSAM"/>
    <property type="match status" value="1"/>
</dbReference>
<evidence type="ECO:0000256" key="7">
    <source>
        <dbReference type="ARBA" id="ARBA00023601"/>
    </source>
</evidence>
<dbReference type="RefSeq" id="WP_036792418.1">
    <property type="nucleotide sequence ID" value="NZ_JQZV01000013.1"/>
</dbReference>
<dbReference type="NCBIfam" id="NF010308">
    <property type="entry name" value="PRK13745.1"/>
    <property type="match status" value="1"/>
</dbReference>
<dbReference type="InterPro" id="IPR023885">
    <property type="entry name" value="4Fe4S-binding_SPASM_dom"/>
</dbReference>
<dbReference type="Proteomes" id="UP000030101">
    <property type="component" value="Unassembled WGS sequence"/>
</dbReference>
<keyword evidence="4" id="KW-0479">Metal-binding</keyword>
<dbReference type="SFLD" id="SFLDG01072">
    <property type="entry name" value="dehydrogenase_like"/>
    <property type="match status" value="1"/>
</dbReference>
<organism evidence="9 10">
    <name type="scientific">Porphyromonas canoris</name>
    <dbReference type="NCBI Taxonomy" id="36875"/>
    <lineage>
        <taxon>Bacteria</taxon>
        <taxon>Pseudomonadati</taxon>
        <taxon>Bacteroidota</taxon>
        <taxon>Bacteroidia</taxon>
        <taxon>Bacteroidales</taxon>
        <taxon>Porphyromonadaceae</taxon>
        <taxon>Porphyromonas</taxon>
    </lineage>
</organism>
<keyword evidence="5" id="KW-0408">Iron</keyword>
<dbReference type="InterPro" id="IPR034491">
    <property type="entry name" value="Anaerob_Ser_sulfatase-maturase"/>
</dbReference>
<gene>
    <name evidence="9" type="ORF">HQ43_09465</name>
</gene>
<dbReference type="InterPro" id="IPR013785">
    <property type="entry name" value="Aldolase_TIM"/>
</dbReference>
<evidence type="ECO:0000256" key="6">
    <source>
        <dbReference type="ARBA" id="ARBA00023014"/>
    </source>
</evidence>
<dbReference type="SFLD" id="SFLDF00285">
    <property type="entry name" value="anaerobic_Ser-type_sulfatase-m"/>
    <property type="match status" value="1"/>
</dbReference>
<name>A0ABR4XKL4_9PORP</name>
<evidence type="ECO:0000256" key="3">
    <source>
        <dbReference type="ARBA" id="ARBA00022691"/>
    </source>
</evidence>
<dbReference type="InterPro" id="IPR007197">
    <property type="entry name" value="rSAM"/>
</dbReference>
<feature type="domain" description="Radical SAM core" evidence="8">
    <location>
        <begin position="4"/>
        <end position="237"/>
    </location>
</feature>
<dbReference type="SFLD" id="SFLDG01384">
    <property type="entry name" value="thioether_bond_formation_requi"/>
    <property type="match status" value="1"/>
</dbReference>
<keyword evidence="2" id="KW-0004">4Fe-4S</keyword>
<dbReference type="InterPro" id="IPR058240">
    <property type="entry name" value="rSAM_sf"/>
</dbReference>
<dbReference type="CDD" id="cd01335">
    <property type="entry name" value="Radical_SAM"/>
    <property type="match status" value="1"/>
</dbReference>
<accession>A0ABR4XKL4</accession>
<dbReference type="SFLD" id="SFLDS00029">
    <property type="entry name" value="Radical_SAM"/>
    <property type="match status" value="1"/>
</dbReference>
<dbReference type="SUPFAM" id="SSF102114">
    <property type="entry name" value="Radical SAM enzymes"/>
    <property type="match status" value="1"/>
</dbReference>
<keyword evidence="3" id="KW-0949">S-adenosyl-L-methionine</keyword>
<evidence type="ECO:0000256" key="4">
    <source>
        <dbReference type="ARBA" id="ARBA00022723"/>
    </source>
</evidence>
<sequence>MSFTPFSHPYYISVKPVGAACNLRCEYCYYLEKSRLYAGEPRKTMSDEMLELFVKEYIGSQTSPDVLFTWHGGETLLRPISFYKKALALQKKYGKGKNIDNSLQTNGTLLTEEWCRFFKENDFLIGISIDGTSEQHDKYRKDARGIGTHSDVVRGIELLKRFDVAFNVLAVVNDFNADRPLEFYRFFKSLGCRYIQFSPAVERIYYSDEALSPPSETFDHVKVAPYSVSPAQWGRFLIAIFDEWVRNDVGEIFVQIFDATLANWVGVSPGVCIFAERCGNALALEQNGDVYSCDHFVFPHYLLGNIRTTPLVEMVYGQRQRAFGESKRASLPEQCLSCTYLFACNGECPKNRFAFTADGEPGLNYLCSGYRAFFHHAAPYMDRMKELLRRRLPPSLIMHRLGEEEQP</sequence>
<dbReference type="PROSITE" id="PS51918">
    <property type="entry name" value="RADICAL_SAM"/>
    <property type="match status" value="1"/>
</dbReference>
<evidence type="ECO:0000313" key="10">
    <source>
        <dbReference type="Proteomes" id="UP000030101"/>
    </source>
</evidence>
<keyword evidence="10" id="KW-1185">Reference proteome</keyword>
<dbReference type="EMBL" id="JQZV01000013">
    <property type="protein sequence ID" value="KGN92233.1"/>
    <property type="molecule type" value="Genomic_DNA"/>
</dbReference>
<dbReference type="CDD" id="cd21120">
    <property type="entry name" value="SPASM_anSME"/>
    <property type="match status" value="1"/>
</dbReference>
<dbReference type="Pfam" id="PF04055">
    <property type="entry name" value="Radical_SAM"/>
    <property type="match status" value="1"/>
</dbReference>
<evidence type="ECO:0000256" key="2">
    <source>
        <dbReference type="ARBA" id="ARBA00022485"/>
    </source>
</evidence>
<dbReference type="InterPro" id="IPR047207">
    <property type="entry name" value="SPASM_anSME"/>
</dbReference>
<comment type="cofactor">
    <cofactor evidence="1">
        <name>[4Fe-4S] cluster</name>
        <dbReference type="ChEBI" id="CHEBI:49883"/>
    </cofactor>
</comment>
<dbReference type="NCBIfam" id="TIGR04085">
    <property type="entry name" value="rSAM_more_4Fe4S"/>
    <property type="match status" value="1"/>
</dbReference>
<evidence type="ECO:0000259" key="8">
    <source>
        <dbReference type="PROSITE" id="PS51918"/>
    </source>
</evidence>
<dbReference type="PANTHER" id="PTHR43273">
    <property type="entry name" value="ANAEROBIC SULFATASE-MATURATING ENZYME HOMOLOG ASLB-RELATED"/>
    <property type="match status" value="1"/>
</dbReference>
<keyword evidence="6" id="KW-0411">Iron-sulfur</keyword>
<evidence type="ECO:0000256" key="5">
    <source>
        <dbReference type="ARBA" id="ARBA00023004"/>
    </source>
</evidence>
<dbReference type="Gene3D" id="3.20.20.70">
    <property type="entry name" value="Aldolase class I"/>
    <property type="match status" value="1"/>
</dbReference>
<dbReference type="SFLD" id="SFLDG01067">
    <property type="entry name" value="SPASM/twitch_domain_containing"/>
    <property type="match status" value="1"/>
</dbReference>
<protein>
    <submittedName>
        <fullName evidence="9">Anaerobic sulfatase-maturase</fullName>
    </submittedName>
</protein>
<dbReference type="Pfam" id="PF13186">
    <property type="entry name" value="SPASM"/>
    <property type="match status" value="1"/>
</dbReference>
<dbReference type="PANTHER" id="PTHR43273:SF3">
    <property type="entry name" value="ANAEROBIC SULFATASE-MATURATING ENZYME HOMOLOG ASLB-RELATED"/>
    <property type="match status" value="1"/>
</dbReference>